<evidence type="ECO:0000313" key="1">
    <source>
        <dbReference type="EMBL" id="ACX30036.1"/>
    </source>
</evidence>
<protein>
    <submittedName>
        <fullName evidence="1">MIP14224p</fullName>
    </submittedName>
</protein>
<reference evidence="1" key="1">
    <citation type="submission" date="2009-09" db="EMBL/GenBank/DDBJ databases">
        <authorList>
            <person name="Carlson J."/>
            <person name="Booth B."/>
            <person name="Frise E."/>
            <person name="Sandler J."/>
            <person name="Wan K."/>
            <person name="Yu C."/>
            <person name="Celniker S."/>
        </authorList>
    </citation>
    <scope>NUCLEOTIDE SEQUENCE</scope>
</reference>
<dbReference type="AlphaFoldDB" id="C9QNZ2"/>
<name>C9QNZ2_DROME</name>
<accession>C9QNZ2</accession>
<dbReference type="EMBL" id="BT099874">
    <property type="protein sequence ID" value="ACX30036.1"/>
    <property type="molecule type" value="mRNA"/>
</dbReference>
<proteinExistence type="evidence at transcript level"/>
<sequence length="34" mass="4054">MAPNERAKSHQRLQYEYGGLLRQRKRISNNIILV</sequence>
<gene>
    <name evidence="1" type="primary">CG34194-RA</name>
</gene>
<organism evidence="1">
    <name type="scientific">Drosophila melanogaster</name>
    <name type="common">Fruit fly</name>
    <dbReference type="NCBI Taxonomy" id="7227"/>
    <lineage>
        <taxon>Eukaryota</taxon>
        <taxon>Metazoa</taxon>
        <taxon>Ecdysozoa</taxon>
        <taxon>Arthropoda</taxon>
        <taxon>Hexapoda</taxon>
        <taxon>Insecta</taxon>
        <taxon>Pterygota</taxon>
        <taxon>Neoptera</taxon>
        <taxon>Endopterygota</taxon>
        <taxon>Diptera</taxon>
        <taxon>Brachycera</taxon>
        <taxon>Muscomorpha</taxon>
        <taxon>Ephydroidea</taxon>
        <taxon>Drosophilidae</taxon>
        <taxon>Drosophila</taxon>
        <taxon>Sophophora</taxon>
    </lineage>
</organism>